<feature type="compositionally biased region" description="Basic and acidic residues" evidence="1">
    <location>
        <begin position="15"/>
        <end position="26"/>
    </location>
</feature>
<reference evidence="2" key="1">
    <citation type="submission" date="2023-07" db="EMBL/GenBank/DDBJ databases">
        <title>draft genome sequence of fig (Ficus carica).</title>
        <authorList>
            <person name="Takahashi T."/>
            <person name="Nishimura K."/>
        </authorList>
    </citation>
    <scope>NUCLEOTIDE SEQUENCE</scope>
</reference>
<dbReference type="Proteomes" id="UP001187192">
    <property type="component" value="Unassembled WGS sequence"/>
</dbReference>
<evidence type="ECO:0000313" key="3">
    <source>
        <dbReference type="Proteomes" id="UP001187192"/>
    </source>
</evidence>
<accession>A0AA87ZFQ6</accession>
<name>A0AA87ZFQ6_FICCA</name>
<proteinExistence type="predicted"/>
<protein>
    <submittedName>
        <fullName evidence="2">Uncharacterized protein</fullName>
    </submittedName>
</protein>
<gene>
    <name evidence="2" type="ORF">TIFTF001_003597</name>
</gene>
<evidence type="ECO:0000256" key="1">
    <source>
        <dbReference type="SAM" id="MobiDB-lite"/>
    </source>
</evidence>
<sequence length="115" mass="12246">MEIVDLTMEIEDPDGDGRDERRERGVADTQSSPWSLTTSLAAECGSRGADSSKSLEIARDGRGFLPEVAFARDCRGGASCRRSQGGGGPSHFSPEVAGKGASCRRLRARGASCWR</sequence>
<feature type="region of interest" description="Disordered" evidence="1">
    <location>
        <begin position="79"/>
        <end position="105"/>
    </location>
</feature>
<dbReference type="AlphaFoldDB" id="A0AA87ZFQ6"/>
<organism evidence="2 3">
    <name type="scientific">Ficus carica</name>
    <name type="common">Common fig</name>
    <dbReference type="NCBI Taxonomy" id="3494"/>
    <lineage>
        <taxon>Eukaryota</taxon>
        <taxon>Viridiplantae</taxon>
        <taxon>Streptophyta</taxon>
        <taxon>Embryophyta</taxon>
        <taxon>Tracheophyta</taxon>
        <taxon>Spermatophyta</taxon>
        <taxon>Magnoliopsida</taxon>
        <taxon>eudicotyledons</taxon>
        <taxon>Gunneridae</taxon>
        <taxon>Pentapetalae</taxon>
        <taxon>rosids</taxon>
        <taxon>fabids</taxon>
        <taxon>Rosales</taxon>
        <taxon>Moraceae</taxon>
        <taxon>Ficeae</taxon>
        <taxon>Ficus</taxon>
    </lineage>
</organism>
<feature type="region of interest" description="Disordered" evidence="1">
    <location>
        <begin position="1"/>
        <end position="33"/>
    </location>
</feature>
<evidence type="ECO:0000313" key="2">
    <source>
        <dbReference type="EMBL" id="GMN32269.1"/>
    </source>
</evidence>
<comment type="caution">
    <text evidence="2">The sequence shown here is derived from an EMBL/GenBank/DDBJ whole genome shotgun (WGS) entry which is preliminary data.</text>
</comment>
<dbReference type="EMBL" id="BTGU01000003">
    <property type="protein sequence ID" value="GMN32269.1"/>
    <property type="molecule type" value="Genomic_DNA"/>
</dbReference>
<keyword evidence="3" id="KW-1185">Reference proteome</keyword>